<dbReference type="InterPro" id="IPR003439">
    <property type="entry name" value="ABC_transporter-like_ATP-bd"/>
</dbReference>
<evidence type="ECO:0000256" key="1">
    <source>
        <dbReference type="ARBA" id="ARBA00022741"/>
    </source>
</evidence>
<reference evidence="6" key="2">
    <citation type="journal article" date="2019" name="Int. J. Syst. Evol. Microbiol.">
        <title>The Global Catalogue of Microorganisms (GCM) 10K type strain sequencing project: providing services to taxonomists for standard genome sequencing and annotation.</title>
        <authorList>
            <consortium name="The Broad Institute Genomics Platform"/>
            <consortium name="The Broad Institute Genome Sequencing Center for Infectious Disease"/>
            <person name="Wu L."/>
            <person name="Ma J."/>
        </authorList>
    </citation>
    <scope>NUCLEOTIDE SEQUENCE [LARGE SCALE GENOMIC DNA]</scope>
    <source>
        <strain evidence="6">JCM 19635</strain>
    </source>
</reference>
<dbReference type="PANTHER" id="PTHR43038:SF3">
    <property type="entry name" value="ABC TRANSPORTER G FAMILY MEMBER 20 ISOFORM X1"/>
    <property type="match status" value="1"/>
</dbReference>
<dbReference type="Pfam" id="PF00005">
    <property type="entry name" value="ABC_tran"/>
    <property type="match status" value="1"/>
</dbReference>
<dbReference type="RefSeq" id="WP_380207037.1">
    <property type="nucleotide sequence ID" value="NZ_JBHTEK010000006.1"/>
</dbReference>
<dbReference type="PANTHER" id="PTHR43038">
    <property type="entry name" value="ATP-BINDING CASSETTE, SUB-FAMILY H, MEMBER 1"/>
    <property type="match status" value="1"/>
</dbReference>
<dbReference type="PROSITE" id="PS50893">
    <property type="entry name" value="ABC_TRANSPORTER_2"/>
    <property type="match status" value="1"/>
</dbReference>
<evidence type="ECO:0000313" key="6">
    <source>
        <dbReference type="Proteomes" id="UP001596513"/>
    </source>
</evidence>
<dbReference type="Gene3D" id="3.40.50.300">
    <property type="entry name" value="P-loop containing nucleotide triphosphate hydrolases"/>
    <property type="match status" value="1"/>
</dbReference>
<keyword evidence="2 5" id="KW-0067">ATP-binding</keyword>
<dbReference type="InterPro" id="IPR017871">
    <property type="entry name" value="ABC_transporter-like_CS"/>
</dbReference>
<dbReference type="PROSITE" id="PS00211">
    <property type="entry name" value="ABC_TRANSPORTER_1"/>
    <property type="match status" value="1"/>
</dbReference>
<dbReference type="InterPro" id="IPR027417">
    <property type="entry name" value="P-loop_NTPase"/>
</dbReference>
<reference evidence="5" key="1">
    <citation type="journal article" date="2014" name="Int. J. Syst. Evol. Microbiol.">
        <title>Complete genome of a new Firmicutes species belonging to the dominant human colonic microbiota ('Ruminococcus bicirculans') reveals two chromosomes and a selective capacity to utilize plant glucans.</title>
        <authorList>
            <consortium name="NISC Comparative Sequencing Program"/>
            <person name="Wegmann U."/>
            <person name="Louis P."/>
            <person name="Goesmann A."/>
            <person name="Henrissat B."/>
            <person name="Duncan S.H."/>
            <person name="Flint H.J."/>
        </authorList>
    </citation>
    <scope>NUCLEOTIDE SEQUENCE</scope>
    <source>
        <strain evidence="5">JCM 19635</strain>
    </source>
</reference>
<reference evidence="5" key="3">
    <citation type="submission" date="2024-09" db="EMBL/GenBank/DDBJ databases">
        <authorList>
            <person name="Sun Q."/>
            <person name="Mori K."/>
        </authorList>
    </citation>
    <scope>NUCLEOTIDE SEQUENCE</scope>
    <source>
        <strain evidence="5">JCM 19635</strain>
    </source>
</reference>
<feature type="domain" description="ABC transporter" evidence="3">
    <location>
        <begin position="4"/>
        <end position="233"/>
    </location>
</feature>
<dbReference type="CDD" id="cd03230">
    <property type="entry name" value="ABC_DR_subfamily_A"/>
    <property type="match status" value="1"/>
</dbReference>
<evidence type="ECO:0000259" key="3">
    <source>
        <dbReference type="PROSITE" id="PS50893"/>
    </source>
</evidence>
<dbReference type="InterPro" id="IPR003593">
    <property type="entry name" value="AAA+_ATPase"/>
</dbReference>
<dbReference type="Proteomes" id="UP001596513">
    <property type="component" value="Unassembled WGS sequence"/>
</dbReference>
<dbReference type="EMBL" id="JBHTEK010000006">
    <property type="protein sequence ID" value="MFC7671121.1"/>
    <property type="molecule type" value="Genomic_DNA"/>
</dbReference>
<dbReference type="SUPFAM" id="SSF52540">
    <property type="entry name" value="P-loop containing nucleoside triphosphate hydrolases"/>
    <property type="match status" value="1"/>
</dbReference>
<proteinExistence type="predicted"/>
<comment type="caution">
    <text evidence="5">The sequence shown here is derived from an EMBL/GenBank/DDBJ whole genome shotgun (WGS) entry which is preliminary data.</text>
</comment>
<evidence type="ECO:0000313" key="5">
    <source>
        <dbReference type="EMBL" id="MFC7671272.1"/>
    </source>
</evidence>
<accession>A0ABW2UFT2</accession>
<organism evidence="5 6">
    <name type="scientific">Hymenobacter humi</name>
    <dbReference type="NCBI Taxonomy" id="1411620"/>
    <lineage>
        <taxon>Bacteria</taxon>
        <taxon>Pseudomonadati</taxon>
        <taxon>Bacteroidota</taxon>
        <taxon>Cytophagia</taxon>
        <taxon>Cytophagales</taxon>
        <taxon>Hymenobacteraceae</taxon>
        <taxon>Hymenobacter</taxon>
    </lineage>
</organism>
<keyword evidence="1" id="KW-0547">Nucleotide-binding</keyword>
<evidence type="ECO:0000256" key="2">
    <source>
        <dbReference type="ARBA" id="ARBA00022840"/>
    </source>
</evidence>
<sequence>MDALVLDHISKSYGPVRAVRDVSLRVPRGELFGLIGPDGAGKTTLFRILATLLLPDAGTATVAGHDTRTRQGMRAIRELLGYMPGRFSLYQDLTVAENLDFFAALFRTTVPANYELIRDIYEPLAPFRDRRAGALSGGMKQKLALCCALIHKPEVLLLDEPTTGVDAVSRQEFWQVLAQLKARGITILVSTPYMDEAARCERVALMQEGQVLRVDTPAALQAAYPGPLYAVRARGGLYPLLLSLRAYPDTRTAYAFGEEVHLSLRPAPPAAAEAELRGYLARAGHAGVQVRRLMPTIEDTFMELLGTRPAAIAPAAP</sequence>
<keyword evidence="6" id="KW-1185">Reference proteome</keyword>
<evidence type="ECO:0000313" key="4">
    <source>
        <dbReference type="EMBL" id="MFC7671121.1"/>
    </source>
</evidence>
<dbReference type="EMBL" id="JBHTEK010000006">
    <property type="protein sequence ID" value="MFC7671272.1"/>
    <property type="molecule type" value="Genomic_DNA"/>
</dbReference>
<name>A0ABW2UFT2_9BACT</name>
<protein>
    <submittedName>
        <fullName evidence="5">ABC transporter ATP-binding protein</fullName>
    </submittedName>
</protein>
<dbReference type="GO" id="GO:0005524">
    <property type="term" value="F:ATP binding"/>
    <property type="evidence" value="ECO:0007669"/>
    <property type="project" value="UniProtKB-KW"/>
</dbReference>
<gene>
    <name evidence="4" type="ORF">ACFQT0_29790</name>
    <name evidence="5" type="ORF">ACFQT0_30620</name>
</gene>
<dbReference type="SMART" id="SM00382">
    <property type="entry name" value="AAA"/>
    <property type="match status" value="1"/>
</dbReference>